<dbReference type="SUPFAM" id="SSF51197">
    <property type="entry name" value="Clavaminate synthase-like"/>
    <property type="match status" value="1"/>
</dbReference>
<dbReference type="STRING" id="1220926.S2JEY4"/>
<gene>
    <name evidence="11" type="ORF">HMPREF1544_04760</name>
</gene>
<dbReference type="Pfam" id="PF02373">
    <property type="entry name" value="JmjC"/>
    <property type="match status" value="1"/>
</dbReference>
<feature type="region of interest" description="Disordered" evidence="7">
    <location>
        <begin position="851"/>
        <end position="894"/>
    </location>
</feature>
<dbReference type="InterPro" id="IPR003347">
    <property type="entry name" value="JmjC_dom"/>
</dbReference>
<protein>
    <recommendedName>
        <fullName evidence="13">JmjC domain-containing protein</fullName>
    </recommendedName>
</protein>
<dbReference type="InterPro" id="IPR003349">
    <property type="entry name" value="JmjN"/>
</dbReference>
<dbReference type="GO" id="GO:0003677">
    <property type="term" value="F:DNA binding"/>
    <property type="evidence" value="ECO:0007669"/>
    <property type="project" value="InterPro"/>
</dbReference>
<dbReference type="InterPro" id="IPR001606">
    <property type="entry name" value="ARID_dom"/>
</dbReference>
<name>S2JEY4_MUCC1</name>
<dbReference type="Pfam" id="PF02928">
    <property type="entry name" value="zf-C5HC2"/>
    <property type="match status" value="1"/>
</dbReference>
<dbReference type="Gene3D" id="2.60.120.650">
    <property type="entry name" value="Cupin"/>
    <property type="match status" value="1"/>
</dbReference>
<dbReference type="SMART" id="SM00501">
    <property type="entry name" value="BRIGHT"/>
    <property type="match status" value="1"/>
</dbReference>
<dbReference type="Pfam" id="PF00628">
    <property type="entry name" value="PHD"/>
    <property type="match status" value="1"/>
</dbReference>
<dbReference type="InterPro" id="IPR013083">
    <property type="entry name" value="Znf_RING/FYVE/PHD"/>
</dbReference>
<dbReference type="Gene3D" id="3.30.40.10">
    <property type="entry name" value="Zinc/RING finger domain, C3HC4 (zinc finger)"/>
    <property type="match status" value="1"/>
</dbReference>
<dbReference type="SMART" id="SM00545">
    <property type="entry name" value="JmjN"/>
    <property type="match status" value="1"/>
</dbReference>
<dbReference type="Proteomes" id="UP000014254">
    <property type="component" value="Unassembled WGS sequence"/>
</dbReference>
<dbReference type="SMART" id="SM01014">
    <property type="entry name" value="ARID"/>
    <property type="match status" value="1"/>
</dbReference>
<dbReference type="PANTHER" id="PTHR10694:SF33">
    <property type="entry name" value="LYSINE-SPECIFIC DEMETHYLASE 5"/>
    <property type="match status" value="1"/>
</dbReference>
<keyword evidence="5" id="KW-0408">Iron</keyword>
<dbReference type="VEuPathDB" id="FungiDB:HMPREF1544_04760"/>
<dbReference type="GO" id="GO:0006355">
    <property type="term" value="P:regulation of DNA-templated transcription"/>
    <property type="evidence" value="ECO:0007669"/>
    <property type="project" value="TreeGrafter"/>
</dbReference>
<dbReference type="Pfam" id="PF02375">
    <property type="entry name" value="JmjN"/>
    <property type="match status" value="1"/>
</dbReference>
<accession>S2JEY4</accession>
<dbReference type="GO" id="GO:0008270">
    <property type="term" value="F:zinc ion binding"/>
    <property type="evidence" value="ECO:0007669"/>
    <property type="project" value="UniProtKB-KW"/>
</dbReference>
<dbReference type="SUPFAM" id="SSF46774">
    <property type="entry name" value="ARID-like"/>
    <property type="match status" value="1"/>
</dbReference>
<keyword evidence="3" id="KW-0863">Zinc-finger</keyword>
<evidence type="ECO:0000256" key="4">
    <source>
        <dbReference type="ARBA" id="ARBA00022833"/>
    </source>
</evidence>
<sequence>MLKTTEGTTESAYNSETAPFDLSAVKTKSQEPEVVKSNRLFGIKEAPTFYPTKDEFKDPMAYIESLKGPGYRHGILKIIPPADYNPELHLNTESFRFKTRIQKLNKIEGETRTVVNYLEQVKSYYKLRGKSTTNIPKLDKKDINLYRLKKEVALRGGVQRVTRLKLWAEIGRELGYVRKNWTRLSNTLKTTYQKVILPYETWYGKHKRDTGKKVQYYIVNGLNSGIIIEDEKCEVCNKDENEDSLLLCDNRAFHAYCLNPPHSSVPKKDWPSFEKVAAVGRDYGFEDGKEYSLKEFQTKCDNFKASYFEETHPEGSSTVTEDECERDFWRLVRDPNETCQVEYGADLHRSLSSAFSSVDPTSDPWSLNAISVASRSLFADIKPDITGMMVPRLNVGMCFSALGWHSEDHYTHSISYMHWGETKTWYSVPGYKASRFQDAMRKAAPGLFKQQPDLLSQRATMLSPERLKKEDIDVYAVDQRPGQFVVVYPQAYHSEFNHGFNLCEAVNFAPDKQLSLGWLENYKSYRRQPYFSYDRKLLTDLQSRNTPKYGDSLRSSLMEMRVSEMEERKGVRAKKLEERTVAEDDIREGLQCAFCNRHCYLSYIGCSCTPKIACLEHVAKLCACGVKSKVMHVQFTDIELVELEESVICVDCSCDSWIQLLEYWLKCKTNINILDLRGLIDRARIHNVPYQFVEYVKAFVNILDDSNTGAERLLEPRQDGPKQTQTQTRYERCQDLMETGKGFSFKGILLPHIESYAAMLKGVDDQITEELFVSNDIDRQKSIFDQGVLVRSDSAKFQKLTKFIESIKASGSISSTSPMELLPILGSTIENIRTYAQPKRSSALKRTIDYKESSSSASSPPNFSCMGSSLSYKQPSSQERFTTNHRGKGKERENPVAANDIQPASQLITAAQSANSTLQLVDTTNPINHTLKRKLAIAVDPSPTPERPTKAIKLTLQLPKPIAEHYHSTPSLSPSPSPASPTSPTSSATTSPYPAPLYTAVPITPRPSTTSSSKKRKHSQDDSGNDNSKPCKKLK</sequence>
<evidence type="ECO:0000259" key="10">
    <source>
        <dbReference type="PROSITE" id="PS51184"/>
    </source>
</evidence>
<dbReference type="EMBL" id="KE123951">
    <property type="protein sequence ID" value="EPB88409.1"/>
    <property type="molecule type" value="Genomic_DNA"/>
</dbReference>
<dbReference type="SMART" id="SM00558">
    <property type="entry name" value="JmjC"/>
    <property type="match status" value="1"/>
</dbReference>
<keyword evidence="12" id="KW-1185">Reference proteome</keyword>
<dbReference type="InterPro" id="IPR019787">
    <property type="entry name" value="Znf_PHD-finger"/>
</dbReference>
<evidence type="ECO:0000256" key="7">
    <source>
        <dbReference type="SAM" id="MobiDB-lite"/>
    </source>
</evidence>
<feature type="compositionally biased region" description="Low complexity" evidence="7">
    <location>
        <begin position="982"/>
        <end position="992"/>
    </location>
</feature>
<evidence type="ECO:0000313" key="11">
    <source>
        <dbReference type="EMBL" id="EPB88409.1"/>
    </source>
</evidence>
<dbReference type="PROSITE" id="PS51183">
    <property type="entry name" value="JMJN"/>
    <property type="match status" value="1"/>
</dbReference>
<evidence type="ECO:0000259" key="8">
    <source>
        <dbReference type="PROSITE" id="PS51011"/>
    </source>
</evidence>
<dbReference type="FunCoup" id="S2JEY4">
    <property type="interactions" value="298"/>
</dbReference>
<dbReference type="PROSITE" id="PS51184">
    <property type="entry name" value="JMJC"/>
    <property type="match status" value="1"/>
</dbReference>
<evidence type="ECO:0008006" key="13">
    <source>
        <dbReference type="Google" id="ProtNLM"/>
    </source>
</evidence>
<comment type="subcellular location">
    <subcellularLocation>
        <location evidence="1">Nucleus</location>
    </subcellularLocation>
</comment>
<evidence type="ECO:0000259" key="9">
    <source>
        <dbReference type="PROSITE" id="PS51183"/>
    </source>
</evidence>
<dbReference type="InParanoid" id="S2JEY4"/>
<dbReference type="GO" id="GO:0034647">
    <property type="term" value="F:histone H3K4me/H3K4me2/H3K4me3 demethylase activity"/>
    <property type="evidence" value="ECO:0007669"/>
    <property type="project" value="TreeGrafter"/>
</dbReference>
<feature type="domain" description="ARID" evidence="8">
    <location>
        <begin position="111"/>
        <end position="204"/>
    </location>
</feature>
<dbReference type="OrthoDB" id="1678912at2759"/>
<proteinExistence type="predicted"/>
<evidence type="ECO:0000256" key="1">
    <source>
        <dbReference type="ARBA" id="ARBA00004123"/>
    </source>
</evidence>
<dbReference type="eggNOG" id="KOG1246">
    <property type="taxonomic scope" value="Eukaryota"/>
</dbReference>
<dbReference type="CDD" id="cd16100">
    <property type="entry name" value="ARID"/>
    <property type="match status" value="1"/>
</dbReference>
<keyword evidence="4" id="KW-0862">Zinc</keyword>
<reference evidence="12" key="1">
    <citation type="submission" date="2013-05" db="EMBL/GenBank/DDBJ databases">
        <title>The Genome sequence of Mucor circinelloides f. circinelloides 1006PhL.</title>
        <authorList>
            <consortium name="The Broad Institute Genomics Platform"/>
            <person name="Cuomo C."/>
            <person name="Earl A."/>
            <person name="Findley K."/>
            <person name="Lee S.C."/>
            <person name="Walker B."/>
            <person name="Young S."/>
            <person name="Zeng Q."/>
            <person name="Gargeya S."/>
            <person name="Fitzgerald M."/>
            <person name="Haas B."/>
            <person name="Abouelleil A."/>
            <person name="Allen A.W."/>
            <person name="Alvarado L."/>
            <person name="Arachchi H.M."/>
            <person name="Berlin A.M."/>
            <person name="Chapman S.B."/>
            <person name="Gainer-Dewar J."/>
            <person name="Goldberg J."/>
            <person name="Griggs A."/>
            <person name="Gujja S."/>
            <person name="Hansen M."/>
            <person name="Howarth C."/>
            <person name="Imamovic A."/>
            <person name="Ireland A."/>
            <person name="Larimer J."/>
            <person name="McCowan C."/>
            <person name="Murphy C."/>
            <person name="Pearson M."/>
            <person name="Poon T.W."/>
            <person name="Priest M."/>
            <person name="Roberts A."/>
            <person name="Saif S."/>
            <person name="Shea T."/>
            <person name="Sisk P."/>
            <person name="Sykes S."/>
            <person name="Wortman J."/>
            <person name="Nusbaum C."/>
            <person name="Birren B."/>
        </authorList>
    </citation>
    <scope>NUCLEOTIDE SEQUENCE [LARGE SCALE GENOMIC DNA]</scope>
    <source>
        <strain evidence="12">1006PhL</strain>
    </source>
</reference>
<dbReference type="Gene3D" id="1.10.150.60">
    <property type="entry name" value="ARID DNA-binding domain"/>
    <property type="match status" value="1"/>
</dbReference>
<dbReference type="Pfam" id="PF01388">
    <property type="entry name" value="ARID"/>
    <property type="match status" value="1"/>
</dbReference>
<evidence type="ECO:0000256" key="3">
    <source>
        <dbReference type="ARBA" id="ARBA00022771"/>
    </source>
</evidence>
<dbReference type="AlphaFoldDB" id="S2JEY4"/>
<dbReference type="PANTHER" id="PTHR10694">
    <property type="entry name" value="LYSINE-SPECIFIC DEMETHYLASE"/>
    <property type="match status" value="1"/>
</dbReference>
<evidence type="ECO:0000256" key="2">
    <source>
        <dbReference type="ARBA" id="ARBA00022723"/>
    </source>
</evidence>
<feature type="compositionally biased region" description="Polar residues" evidence="7">
    <location>
        <begin position="860"/>
        <end position="881"/>
    </location>
</feature>
<dbReference type="InterPro" id="IPR011011">
    <property type="entry name" value="Znf_FYVE_PHD"/>
</dbReference>
<keyword evidence="2" id="KW-0479">Metal-binding</keyword>
<dbReference type="GO" id="GO:0005634">
    <property type="term" value="C:nucleus"/>
    <property type="evidence" value="ECO:0007669"/>
    <property type="project" value="UniProtKB-SubCell"/>
</dbReference>
<feature type="domain" description="JmjN" evidence="9">
    <location>
        <begin position="46"/>
        <end position="87"/>
    </location>
</feature>
<dbReference type="InterPro" id="IPR004198">
    <property type="entry name" value="Znf_C5HC2"/>
</dbReference>
<dbReference type="GO" id="GO:0000785">
    <property type="term" value="C:chromatin"/>
    <property type="evidence" value="ECO:0007669"/>
    <property type="project" value="TreeGrafter"/>
</dbReference>
<organism evidence="11 12">
    <name type="scientific">Mucor circinelloides f. circinelloides (strain 1006PhL)</name>
    <name type="common">Mucormycosis agent</name>
    <name type="synonym">Calyptromyces circinelloides</name>
    <dbReference type="NCBI Taxonomy" id="1220926"/>
    <lineage>
        <taxon>Eukaryota</taxon>
        <taxon>Fungi</taxon>
        <taxon>Fungi incertae sedis</taxon>
        <taxon>Mucoromycota</taxon>
        <taxon>Mucoromycotina</taxon>
        <taxon>Mucoromycetes</taxon>
        <taxon>Mucorales</taxon>
        <taxon>Mucorineae</taxon>
        <taxon>Mucoraceae</taxon>
        <taxon>Mucor</taxon>
    </lineage>
</organism>
<feature type="region of interest" description="Disordered" evidence="7">
    <location>
        <begin position="965"/>
        <end position="1035"/>
    </location>
</feature>
<evidence type="ECO:0000256" key="6">
    <source>
        <dbReference type="ARBA" id="ARBA00023242"/>
    </source>
</evidence>
<dbReference type="PROSITE" id="PS51011">
    <property type="entry name" value="ARID"/>
    <property type="match status" value="1"/>
</dbReference>
<evidence type="ECO:0000256" key="5">
    <source>
        <dbReference type="ARBA" id="ARBA00023004"/>
    </source>
</evidence>
<dbReference type="SUPFAM" id="SSF57903">
    <property type="entry name" value="FYVE/PHD zinc finger"/>
    <property type="match status" value="1"/>
</dbReference>
<keyword evidence="6" id="KW-0539">Nucleus</keyword>
<evidence type="ECO:0000313" key="12">
    <source>
        <dbReference type="Proteomes" id="UP000014254"/>
    </source>
</evidence>
<feature type="domain" description="JmjC" evidence="10">
    <location>
        <begin position="359"/>
        <end position="525"/>
    </location>
</feature>
<dbReference type="InterPro" id="IPR036431">
    <property type="entry name" value="ARID_dom_sf"/>
</dbReference>